<evidence type="ECO:0000256" key="5">
    <source>
        <dbReference type="ARBA" id="ARBA00022840"/>
    </source>
</evidence>
<dbReference type="PATRIC" id="fig|421052.3.peg.1225"/>
<dbReference type="PANTHER" id="PTHR30201">
    <property type="entry name" value="TRIPHOSPHORIBOSYL-DEPHOSPHO-COA SYNTHASE"/>
    <property type="match status" value="1"/>
</dbReference>
<organism evidence="6 7">
    <name type="scientific">Acinetobacter rudis CIP 110305</name>
    <dbReference type="NCBI Taxonomy" id="421052"/>
    <lineage>
        <taxon>Bacteria</taxon>
        <taxon>Pseudomonadati</taxon>
        <taxon>Pseudomonadota</taxon>
        <taxon>Gammaproteobacteria</taxon>
        <taxon>Moraxellales</taxon>
        <taxon>Moraxellaceae</taxon>
        <taxon>Acinetobacter</taxon>
    </lineage>
</organism>
<gene>
    <name evidence="6" type="ORF">F945_01252</name>
</gene>
<dbReference type="GO" id="GO:0051191">
    <property type="term" value="P:prosthetic group biosynthetic process"/>
    <property type="evidence" value="ECO:0007669"/>
    <property type="project" value="TreeGrafter"/>
</dbReference>
<proteinExistence type="predicted"/>
<dbReference type="PANTHER" id="PTHR30201:SF2">
    <property type="entry name" value="2-(5''-TRIPHOSPHORIBOSYL)-3'-DEPHOSPHOCOENZYME-A SYNTHASE"/>
    <property type="match status" value="1"/>
</dbReference>
<dbReference type="eggNOG" id="COG1767">
    <property type="taxonomic scope" value="Bacteria"/>
</dbReference>
<evidence type="ECO:0000256" key="1">
    <source>
        <dbReference type="ARBA" id="ARBA00001210"/>
    </source>
</evidence>
<evidence type="ECO:0000313" key="6">
    <source>
        <dbReference type="EMBL" id="EPF75586.1"/>
    </source>
</evidence>
<dbReference type="AlphaFoldDB" id="S3P9Q7"/>
<evidence type="ECO:0000256" key="2">
    <source>
        <dbReference type="ARBA" id="ARBA00012074"/>
    </source>
</evidence>
<keyword evidence="3" id="KW-0808">Transferase</keyword>
<evidence type="ECO:0000256" key="3">
    <source>
        <dbReference type="ARBA" id="ARBA00022679"/>
    </source>
</evidence>
<dbReference type="GO" id="GO:0046917">
    <property type="term" value="F:triphosphoribosyl-dephospho-CoA synthase activity"/>
    <property type="evidence" value="ECO:0007669"/>
    <property type="project" value="UniProtKB-EC"/>
</dbReference>
<reference evidence="6 7" key="1">
    <citation type="submission" date="2013-06" db="EMBL/GenBank/DDBJ databases">
        <title>The Genome Sequence of Acinetobacter rudis CIP 110305.</title>
        <authorList>
            <consortium name="The Broad Institute Genome Sequencing Platform"/>
            <consortium name="The Broad Institute Genome Sequencing Center for Infectious Disease"/>
            <person name="Cerqueira G."/>
            <person name="Feldgarden M."/>
            <person name="Courvalin P."/>
            <person name="Perichon B."/>
            <person name="Grillot-Courvalin C."/>
            <person name="Clermont D."/>
            <person name="Rocha E."/>
            <person name="Yoon E.-J."/>
            <person name="Nemec A."/>
            <person name="Young S.K."/>
            <person name="Zeng Q."/>
            <person name="Gargeya S."/>
            <person name="Fitzgerald M."/>
            <person name="Abouelleil A."/>
            <person name="Alvarado L."/>
            <person name="Berlin A.M."/>
            <person name="Chapman S.B."/>
            <person name="Dewar J."/>
            <person name="Goldberg J."/>
            <person name="Griggs A."/>
            <person name="Gujja S."/>
            <person name="Hansen M."/>
            <person name="Howarth C."/>
            <person name="Imamovic A."/>
            <person name="Larimer J."/>
            <person name="McCowan C."/>
            <person name="Murphy C."/>
            <person name="Pearson M."/>
            <person name="Priest M."/>
            <person name="Roberts A."/>
            <person name="Saif S."/>
            <person name="Shea T."/>
            <person name="Sykes S."/>
            <person name="Wortman J."/>
            <person name="Nusbaum C."/>
            <person name="Birren B."/>
        </authorList>
    </citation>
    <scope>NUCLEOTIDE SEQUENCE [LARGE SCALE GENOMIC DNA]</scope>
    <source>
        <strain evidence="6 7">CIP 110305</strain>
    </source>
</reference>
<keyword evidence="5" id="KW-0067">ATP-binding</keyword>
<dbReference type="Gene3D" id="1.10.4200.10">
    <property type="entry name" value="Triphosphoribosyl-dephospho-CoA protein"/>
    <property type="match status" value="2"/>
</dbReference>
<dbReference type="NCBIfam" id="TIGR03132">
    <property type="entry name" value="malonate_mdcB"/>
    <property type="match status" value="1"/>
</dbReference>
<dbReference type="InterPro" id="IPR017555">
    <property type="entry name" value="TriPribosyl-deP-CoA_syn"/>
</dbReference>
<dbReference type="GO" id="GO:0005524">
    <property type="term" value="F:ATP binding"/>
    <property type="evidence" value="ECO:0007669"/>
    <property type="project" value="UniProtKB-KW"/>
</dbReference>
<dbReference type="HOGENOM" id="CLU_056179_1_0_6"/>
<dbReference type="RefSeq" id="WP_016655663.1">
    <property type="nucleotide sequence ID" value="NZ_KE340352.1"/>
</dbReference>
<comment type="catalytic activity">
    <reaction evidence="1">
        <text>3'-dephospho-CoA + ATP = 2'-(5''-triphospho-alpha-D-ribosyl)-3'-dephospho-CoA + adenine</text>
        <dbReference type="Rhea" id="RHEA:15117"/>
        <dbReference type="ChEBI" id="CHEBI:16708"/>
        <dbReference type="ChEBI" id="CHEBI:30616"/>
        <dbReference type="ChEBI" id="CHEBI:57328"/>
        <dbReference type="ChEBI" id="CHEBI:61378"/>
        <dbReference type="EC" id="2.4.2.52"/>
    </reaction>
</comment>
<dbReference type="EC" id="2.4.2.52" evidence="2"/>
<evidence type="ECO:0000256" key="4">
    <source>
        <dbReference type="ARBA" id="ARBA00022741"/>
    </source>
</evidence>
<protein>
    <recommendedName>
        <fullName evidence="2">triphosphoribosyl-dephospho-CoA synthase</fullName>
        <ecNumber evidence="2">2.4.2.52</ecNumber>
    </recommendedName>
</protein>
<evidence type="ECO:0000313" key="7">
    <source>
        <dbReference type="Proteomes" id="UP000014568"/>
    </source>
</evidence>
<comment type="caution">
    <text evidence="6">The sequence shown here is derived from an EMBL/GenBank/DDBJ whole genome shotgun (WGS) entry which is preliminary data.</text>
</comment>
<keyword evidence="4" id="KW-0547">Nucleotide-binding</keyword>
<dbReference type="Pfam" id="PF01874">
    <property type="entry name" value="CitG"/>
    <property type="match status" value="1"/>
</dbReference>
<dbReference type="Proteomes" id="UP000014568">
    <property type="component" value="Unassembled WGS sequence"/>
</dbReference>
<name>S3P9Q7_9GAMM</name>
<accession>S3P9Q7</accession>
<dbReference type="InterPro" id="IPR002736">
    <property type="entry name" value="CitG"/>
</dbReference>
<dbReference type="EMBL" id="ATGI01000013">
    <property type="protein sequence ID" value="EPF75586.1"/>
    <property type="molecule type" value="Genomic_DNA"/>
</dbReference>
<dbReference type="OrthoDB" id="114886at2"/>
<sequence length="295" mass="32921">MHDNNSTIELAQAQNTIGHITTQIDQLARSALFDEVSLELKPGLVCPSTQGSHHDMDYALFLKSIEAMQGYYGQLCDFGFQQCSFEQLQQAGVQCEQRMMLATHQVNTHKGAIFNLGFASAGLGQCLKQQLPVNAENISQQIIEHWQQDLLNKLSRNPLSHGQQMRKKYGISGAIEQVAHGFQVVQQLALPCFQSTLDATQSKNHASIQTLMTLISQLPDTNIVWRGGMSALFIVQEMAQKFLDDGGVLQTHWQNKLSQINQYFTQHHLSPGGSADLLGITLFFHKVEHELCCDL</sequence>
<dbReference type="STRING" id="632955.GCA_000829675_02256"/>
<keyword evidence="7" id="KW-1185">Reference proteome</keyword>